<organism evidence="1 2">
    <name type="scientific">Truncatella angustata</name>
    <dbReference type="NCBI Taxonomy" id="152316"/>
    <lineage>
        <taxon>Eukaryota</taxon>
        <taxon>Fungi</taxon>
        <taxon>Dikarya</taxon>
        <taxon>Ascomycota</taxon>
        <taxon>Pezizomycotina</taxon>
        <taxon>Sordariomycetes</taxon>
        <taxon>Xylariomycetidae</taxon>
        <taxon>Amphisphaeriales</taxon>
        <taxon>Sporocadaceae</taxon>
        <taxon>Truncatella</taxon>
    </lineage>
</organism>
<accession>A0A9P8ZXB2</accession>
<evidence type="ECO:0000313" key="2">
    <source>
        <dbReference type="Proteomes" id="UP000758603"/>
    </source>
</evidence>
<dbReference type="RefSeq" id="XP_045957185.1">
    <property type="nucleotide sequence ID" value="XM_046098112.1"/>
</dbReference>
<protein>
    <submittedName>
        <fullName evidence="1">Uncharacterized protein</fullName>
    </submittedName>
</protein>
<reference evidence="1" key="1">
    <citation type="journal article" date="2021" name="Nat. Commun.">
        <title>Genetic determinants of endophytism in the Arabidopsis root mycobiome.</title>
        <authorList>
            <person name="Mesny F."/>
            <person name="Miyauchi S."/>
            <person name="Thiergart T."/>
            <person name="Pickel B."/>
            <person name="Atanasova L."/>
            <person name="Karlsson M."/>
            <person name="Huettel B."/>
            <person name="Barry K.W."/>
            <person name="Haridas S."/>
            <person name="Chen C."/>
            <person name="Bauer D."/>
            <person name="Andreopoulos W."/>
            <person name="Pangilinan J."/>
            <person name="LaButti K."/>
            <person name="Riley R."/>
            <person name="Lipzen A."/>
            <person name="Clum A."/>
            <person name="Drula E."/>
            <person name="Henrissat B."/>
            <person name="Kohler A."/>
            <person name="Grigoriev I.V."/>
            <person name="Martin F.M."/>
            <person name="Hacquard S."/>
        </authorList>
    </citation>
    <scope>NUCLEOTIDE SEQUENCE</scope>
    <source>
        <strain evidence="1">MPI-SDFR-AT-0073</strain>
    </source>
</reference>
<gene>
    <name evidence="1" type="ORF">BKA67DRAFT_519601</name>
</gene>
<evidence type="ECO:0000313" key="1">
    <source>
        <dbReference type="EMBL" id="KAH6652908.1"/>
    </source>
</evidence>
<sequence>MEQGTAFEEKKIVEHVRNAANVYLYNFDQVPDINRAQETDDNECCPVVSYFRKPYESMMAVWEVTMQLTYCR</sequence>
<dbReference type="EMBL" id="JAGPXC010000005">
    <property type="protein sequence ID" value="KAH6652908.1"/>
    <property type="molecule type" value="Genomic_DNA"/>
</dbReference>
<dbReference type="GeneID" id="70127004"/>
<dbReference type="AlphaFoldDB" id="A0A9P8ZXB2"/>
<proteinExistence type="predicted"/>
<dbReference type="Proteomes" id="UP000758603">
    <property type="component" value="Unassembled WGS sequence"/>
</dbReference>
<comment type="caution">
    <text evidence="1">The sequence shown here is derived from an EMBL/GenBank/DDBJ whole genome shotgun (WGS) entry which is preliminary data.</text>
</comment>
<name>A0A9P8ZXB2_9PEZI</name>
<keyword evidence="2" id="KW-1185">Reference proteome</keyword>